<keyword evidence="3" id="KW-1185">Reference proteome</keyword>
<organism evidence="2 3">
    <name type="scientific">Podospora aff. communis PSN243</name>
    <dbReference type="NCBI Taxonomy" id="3040156"/>
    <lineage>
        <taxon>Eukaryota</taxon>
        <taxon>Fungi</taxon>
        <taxon>Dikarya</taxon>
        <taxon>Ascomycota</taxon>
        <taxon>Pezizomycotina</taxon>
        <taxon>Sordariomycetes</taxon>
        <taxon>Sordariomycetidae</taxon>
        <taxon>Sordariales</taxon>
        <taxon>Podosporaceae</taxon>
        <taxon>Podospora</taxon>
    </lineage>
</organism>
<feature type="region of interest" description="Disordered" evidence="1">
    <location>
        <begin position="1"/>
        <end position="42"/>
    </location>
</feature>
<evidence type="ECO:0000256" key="1">
    <source>
        <dbReference type="SAM" id="MobiDB-lite"/>
    </source>
</evidence>
<gene>
    <name evidence="2" type="ORF">QBC34DRAFT_389292</name>
</gene>
<evidence type="ECO:0000313" key="2">
    <source>
        <dbReference type="EMBL" id="KAK4456220.1"/>
    </source>
</evidence>
<dbReference type="EMBL" id="MU865913">
    <property type="protein sequence ID" value="KAK4456220.1"/>
    <property type="molecule type" value="Genomic_DNA"/>
</dbReference>
<dbReference type="AlphaFoldDB" id="A0AAV9H6N7"/>
<name>A0AAV9H6N7_9PEZI</name>
<reference evidence="2" key="2">
    <citation type="submission" date="2023-05" db="EMBL/GenBank/DDBJ databases">
        <authorList>
            <consortium name="Lawrence Berkeley National Laboratory"/>
            <person name="Steindorff A."/>
            <person name="Hensen N."/>
            <person name="Bonometti L."/>
            <person name="Westerberg I."/>
            <person name="Brannstrom I.O."/>
            <person name="Guillou S."/>
            <person name="Cros-Aarteil S."/>
            <person name="Calhoun S."/>
            <person name="Haridas S."/>
            <person name="Kuo A."/>
            <person name="Mondo S."/>
            <person name="Pangilinan J."/>
            <person name="Riley R."/>
            <person name="Labutti K."/>
            <person name="Andreopoulos B."/>
            <person name="Lipzen A."/>
            <person name="Chen C."/>
            <person name="Yanf M."/>
            <person name="Daum C."/>
            <person name="Ng V."/>
            <person name="Clum A."/>
            <person name="Ohm R."/>
            <person name="Martin F."/>
            <person name="Silar P."/>
            <person name="Natvig D."/>
            <person name="Lalanne C."/>
            <person name="Gautier V."/>
            <person name="Ament-Velasquez S.L."/>
            <person name="Kruys A."/>
            <person name="Hutchinson M.I."/>
            <person name="Powell A.J."/>
            <person name="Barry K."/>
            <person name="Miller A.N."/>
            <person name="Grigoriev I.V."/>
            <person name="Debuchy R."/>
            <person name="Gladieux P."/>
            <person name="Thoren M.H."/>
            <person name="Johannesson H."/>
        </authorList>
    </citation>
    <scope>NUCLEOTIDE SEQUENCE</scope>
    <source>
        <strain evidence="2">PSN243</strain>
    </source>
</reference>
<evidence type="ECO:0000313" key="3">
    <source>
        <dbReference type="Proteomes" id="UP001321760"/>
    </source>
</evidence>
<comment type="caution">
    <text evidence="2">The sequence shown here is derived from an EMBL/GenBank/DDBJ whole genome shotgun (WGS) entry which is preliminary data.</text>
</comment>
<sequence>MFRRSRKPAPPAAPVQPTTPVKAPAAAPVKTPPHPPAMTPPEEKLPAAILANTPINSPINAPISPPVTPPAAYTFVDVAAEAKATSRLLDMAINIVNRTPKAIAAFYDHQEELDKTTKLVHKVEFQSDMQTPNVGRALGPLKAAVGELTDTLIDGSYMSGQLGHVMSKIVAATRNLKDQLPGDVAIAENNEATDDAWQINGFIGKTESHGRVYAEAKGNKVKGGRQINGAAFGGGFDMNAFFGGVKT</sequence>
<proteinExistence type="predicted"/>
<feature type="compositionally biased region" description="Low complexity" evidence="1">
    <location>
        <begin position="15"/>
        <end position="29"/>
    </location>
</feature>
<accession>A0AAV9H6N7</accession>
<feature type="compositionally biased region" description="Pro residues" evidence="1">
    <location>
        <begin position="30"/>
        <end position="39"/>
    </location>
</feature>
<dbReference type="Proteomes" id="UP001321760">
    <property type="component" value="Unassembled WGS sequence"/>
</dbReference>
<protein>
    <submittedName>
        <fullName evidence="2">Uncharacterized protein</fullName>
    </submittedName>
</protein>
<reference evidence="2" key="1">
    <citation type="journal article" date="2023" name="Mol. Phylogenet. Evol.">
        <title>Genome-scale phylogeny and comparative genomics of the fungal order Sordariales.</title>
        <authorList>
            <person name="Hensen N."/>
            <person name="Bonometti L."/>
            <person name="Westerberg I."/>
            <person name="Brannstrom I.O."/>
            <person name="Guillou S."/>
            <person name="Cros-Aarteil S."/>
            <person name="Calhoun S."/>
            <person name="Haridas S."/>
            <person name="Kuo A."/>
            <person name="Mondo S."/>
            <person name="Pangilinan J."/>
            <person name="Riley R."/>
            <person name="LaButti K."/>
            <person name="Andreopoulos B."/>
            <person name="Lipzen A."/>
            <person name="Chen C."/>
            <person name="Yan M."/>
            <person name="Daum C."/>
            <person name="Ng V."/>
            <person name="Clum A."/>
            <person name="Steindorff A."/>
            <person name="Ohm R.A."/>
            <person name="Martin F."/>
            <person name="Silar P."/>
            <person name="Natvig D.O."/>
            <person name="Lalanne C."/>
            <person name="Gautier V."/>
            <person name="Ament-Velasquez S.L."/>
            <person name="Kruys A."/>
            <person name="Hutchinson M.I."/>
            <person name="Powell A.J."/>
            <person name="Barry K."/>
            <person name="Miller A.N."/>
            <person name="Grigoriev I.V."/>
            <person name="Debuchy R."/>
            <person name="Gladieux P."/>
            <person name="Hiltunen Thoren M."/>
            <person name="Johannesson H."/>
        </authorList>
    </citation>
    <scope>NUCLEOTIDE SEQUENCE</scope>
    <source>
        <strain evidence="2">PSN243</strain>
    </source>
</reference>